<dbReference type="GO" id="GO:0005737">
    <property type="term" value="C:cytoplasm"/>
    <property type="evidence" value="ECO:0007669"/>
    <property type="project" value="UniProtKB-SubCell"/>
</dbReference>
<dbReference type="Pfam" id="PF13742">
    <property type="entry name" value="tRNA_anti_2"/>
    <property type="match status" value="1"/>
</dbReference>
<dbReference type="CDD" id="cd04489">
    <property type="entry name" value="ExoVII_LU_OBF"/>
    <property type="match status" value="1"/>
</dbReference>
<keyword evidence="4 5" id="KW-0269">Exonuclease</keyword>
<comment type="subunit">
    <text evidence="5">Heterooligomer composed of large and small subunits.</text>
</comment>
<feature type="domain" description="OB-fold nucleic acid binding" evidence="8">
    <location>
        <begin position="10"/>
        <end position="102"/>
    </location>
</feature>
<evidence type="ECO:0000256" key="3">
    <source>
        <dbReference type="ARBA" id="ARBA00022801"/>
    </source>
</evidence>
<dbReference type="NCBIfam" id="TIGR00237">
    <property type="entry name" value="xseA"/>
    <property type="match status" value="1"/>
</dbReference>
<dbReference type="EC" id="3.1.11.6" evidence="5"/>
<dbReference type="EMBL" id="MHPP01000013">
    <property type="protein sequence ID" value="OGZ84771.1"/>
    <property type="molecule type" value="Genomic_DNA"/>
</dbReference>
<sequence length="398" mass="44504">MDIDKNKIYSVSEFVAFLNDELKWIKTKIVGEVGEAKVGPTGHIYFTLKDEKDGAMLNCIMWSSKYRLFGITLEPGKKIVAFGCPNIYAPAGKLSFIADTIELAGEGDIKKQYDELKKKLEKEGLFDVANKRPIPRYPHKIGVITSRQGAVIHDFLNNIGKFGFDIKMIDSRVEGQGAVEDLLASIKTFRKTDIDVLVIIRGGGSMESLMPFNNELLVREVVGFPVPVLVGIGHDKDVPLVALAADKSESTPTAVANLLNESWEQALLLLERLERRIFSSYGLIFEKYKAIENRFRVSLQNFRNNILNVKSGLDKHGKEFIFGLGLLCDRAKTALQNIEKIVEFNNPERNLRLGYSIAVLKGKIIRKTGDAKIGEILDVRVSDGIINSQIKNIKKYGK</sequence>
<dbReference type="GO" id="GO:0009318">
    <property type="term" value="C:exodeoxyribonuclease VII complex"/>
    <property type="evidence" value="ECO:0007669"/>
    <property type="project" value="UniProtKB-UniRule"/>
</dbReference>
<evidence type="ECO:0000259" key="8">
    <source>
        <dbReference type="Pfam" id="PF13742"/>
    </source>
</evidence>
<evidence type="ECO:0000256" key="1">
    <source>
        <dbReference type="ARBA" id="ARBA00022490"/>
    </source>
</evidence>
<comment type="similarity">
    <text evidence="5 6">Belongs to the XseA family.</text>
</comment>
<evidence type="ECO:0000313" key="10">
    <source>
        <dbReference type="Proteomes" id="UP000177751"/>
    </source>
</evidence>
<comment type="function">
    <text evidence="5">Bidirectionally degrades single-stranded DNA into large acid-insoluble oligonucleotides, which are then degraded further into small acid-soluble oligonucleotides.</text>
</comment>
<accession>A0A1G2JE26</accession>
<protein>
    <recommendedName>
        <fullName evidence="5">Exodeoxyribonuclease 7 large subunit</fullName>
        <ecNumber evidence="5">3.1.11.6</ecNumber>
    </recommendedName>
    <alternativeName>
        <fullName evidence="5">Exodeoxyribonuclease VII large subunit</fullName>
        <shortName evidence="5">Exonuclease VII large subunit</shortName>
    </alternativeName>
</protein>
<evidence type="ECO:0000259" key="7">
    <source>
        <dbReference type="Pfam" id="PF02601"/>
    </source>
</evidence>
<keyword evidence="3 5" id="KW-0378">Hydrolase</keyword>
<organism evidence="9 10">
    <name type="scientific">Candidatus Staskawiczbacteria bacterium RIFOXYC1_FULL_38_18</name>
    <dbReference type="NCBI Taxonomy" id="1802229"/>
    <lineage>
        <taxon>Bacteria</taxon>
        <taxon>Candidatus Staskawicziibacteriota</taxon>
    </lineage>
</organism>
<evidence type="ECO:0000256" key="5">
    <source>
        <dbReference type="HAMAP-Rule" id="MF_00378"/>
    </source>
</evidence>
<proteinExistence type="inferred from homology"/>
<dbReference type="Proteomes" id="UP000177751">
    <property type="component" value="Unassembled WGS sequence"/>
</dbReference>
<name>A0A1G2JE26_9BACT</name>
<comment type="subcellular location">
    <subcellularLocation>
        <location evidence="5 6">Cytoplasm</location>
    </subcellularLocation>
</comment>
<keyword evidence="2 5" id="KW-0540">Nuclease</keyword>
<gene>
    <name evidence="5" type="primary">xseA</name>
    <name evidence="9" type="ORF">A2401_03795</name>
</gene>
<dbReference type="GO" id="GO:0006308">
    <property type="term" value="P:DNA catabolic process"/>
    <property type="evidence" value="ECO:0007669"/>
    <property type="project" value="UniProtKB-UniRule"/>
</dbReference>
<reference evidence="9 10" key="1">
    <citation type="journal article" date="2016" name="Nat. Commun.">
        <title>Thousands of microbial genomes shed light on interconnected biogeochemical processes in an aquifer system.</title>
        <authorList>
            <person name="Anantharaman K."/>
            <person name="Brown C.T."/>
            <person name="Hug L.A."/>
            <person name="Sharon I."/>
            <person name="Castelle C.J."/>
            <person name="Probst A.J."/>
            <person name="Thomas B.C."/>
            <person name="Singh A."/>
            <person name="Wilkins M.J."/>
            <person name="Karaoz U."/>
            <person name="Brodie E.L."/>
            <person name="Williams K.H."/>
            <person name="Hubbard S.S."/>
            <person name="Banfield J.F."/>
        </authorList>
    </citation>
    <scope>NUCLEOTIDE SEQUENCE [LARGE SCALE GENOMIC DNA]</scope>
</reference>
<feature type="domain" description="Exonuclease VII large subunit C-terminal" evidence="7">
    <location>
        <begin position="125"/>
        <end position="312"/>
    </location>
</feature>
<keyword evidence="1 5" id="KW-0963">Cytoplasm</keyword>
<dbReference type="GO" id="GO:0003676">
    <property type="term" value="F:nucleic acid binding"/>
    <property type="evidence" value="ECO:0007669"/>
    <property type="project" value="InterPro"/>
</dbReference>
<dbReference type="GO" id="GO:0008855">
    <property type="term" value="F:exodeoxyribonuclease VII activity"/>
    <property type="evidence" value="ECO:0007669"/>
    <property type="project" value="UniProtKB-UniRule"/>
</dbReference>
<dbReference type="PANTHER" id="PTHR30008:SF0">
    <property type="entry name" value="EXODEOXYRIBONUCLEASE 7 LARGE SUBUNIT"/>
    <property type="match status" value="1"/>
</dbReference>
<dbReference type="Pfam" id="PF02601">
    <property type="entry name" value="Exonuc_VII_L"/>
    <property type="match status" value="1"/>
</dbReference>
<evidence type="ECO:0000313" key="9">
    <source>
        <dbReference type="EMBL" id="OGZ84771.1"/>
    </source>
</evidence>
<dbReference type="InterPro" id="IPR020579">
    <property type="entry name" value="Exonuc_VII_lsu_C"/>
</dbReference>
<dbReference type="PANTHER" id="PTHR30008">
    <property type="entry name" value="EXODEOXYRIBONUCLEASE 7 LARGE SUBUNIT"/>
    <property type="match status" value="1"/>
</dbReference>
<dbReference type="InterPro" id="IPR025824">
    <property type="entry name" value="OB-fold_nuc-bd_dom"/>
</dbReference>
<dbReference type="InterPro" id="IPR003753">
    <property type="entry name" value="Exonuc_VII_L"/>
</dbReference>
<evidence type="ECO:0000256" key="4">
    <source>
        <dbReference type="ARBA" id="ARBA00022839"/>
    </source>
</evidence>
<evidence type="ECO:0000256" key="6">
    <source>
        <dbReference type="RuleBase" id="RU004355"/>
    </source>
</evidence>
<evidence type="ECO:0000256" key="2">
    <source>
        <dbReference type="ARBA" id="ARBA00022722"/>
    </source>
</evidence>
<comment type="catalytic activity">
    <reaction evidence="5 6">
        <text>Exonucleolytic cleavage in either 5'- to 3'- or 3'- to 5'-direction to yield nucleoside 5'-phosphates.</text>
        <dbReference type="EC" id="3.1.11.6"/>
    </reaction>
</comment>
<dbReference type="STRING" id="1802229.A2401_03795"/>
<dbReference type="HAMAP" id="MF_00378">
    <property type="entry name" value="Exonuc_7_L"/>
    <property type="match status" value="1"/>
</dbReference>
<comment type="caution">
    <text evidence="9">The sequence shown here is derived from an EMBL/GenBank/DDBJ whole genome shotgun (WGS) entry which is preliminary data.</text>
</comment>
<dbReference type="AlphaFoldDB" id="A0A1G2JE26"/>